<dbReference type="Gene3D" id="3.30.429.10">
    <property type="entry name" value="Macrophage Migration Inhibitory Factor"/>
    <property type="match status" value="1"/>
</dbReference>
<dbReference type="InterPro" id="IPR037479">
    <property type="entry name" value="Tauto_MSAD"/>
</dbReference>
<dbReference type="Proteomes" id="UP000282433">
    <property type="component" value="Chromosome"/>
</dbReference>
<feature type="compositionally biased region" description="Polar residues" evidence="1">
    <location>
        <begin position="166"/>
        <end position="176"/>
    </location>
</feature>
<dbReference type="PANTHER" id="PTHR38460:SF1">
    <property type="entry name" value="TAUTOMERASE YOLI-RELATED"/>
    <property type="match status" value="1"/>
</dbReference>
<dbReference type="InterPro" id="IPR014347">
    <property type="entry name" value="Tautomerase/MIF_sf"/>
</dbReference>
<evidence type="ECO:0000256" key="1">
    <source>
        <dbReference type="SAM" id="MobiDB-lite"/>
    </source>
</evidence>
<sequence>MPLLTFDLIEGRTEQEVKTLLDAAHRAVLRAFEVPERDRYQIVHENKAHHMVIEDTGLGLTRTRDLVVVRVYTSPRSEAQKQRFFAILQEELAEHCGLSGDDLMVSIISKPERRLELWPRGRAVSYRRSVTRSPQYALSGGLPSRYAAAPAARYSPATPGHRLPSMSRNWPSSSAA</sequence>
<name>A0A3S4GB48_KLEPN</name>
<dbReference type="Pfam" id="PF14552">
    <property type="entry name" value="Tautomerase_2"/>
    <property type="match status" value="1"/>
</dbReference>
<feature type="region of interest" description="Disordered" evidence="1">
    <location>
        <begin position="153"/>
        <end position="176"/>
    </location>
</feature>
<dbReference type="EMBL" id="LR134162">
    <property type="protein sequence ID" value="VEB00364.1"/>
    <property type="molecule type" value="Genomic_DNA"/>
</dbReference>
<reference evidence="2 3" key="1">
    <citation type="submission" date="2018-12" db="EMBL/GenBank/DDBJ databases">
        <authorList>
            <consortium name="Pathogen Informatics"/>
        </authorList>
    </citation>
    <scope>NUCLEOTIDE SEQUENCE [LARGE SCALE GENOMIC DNA]</scope>
    <source>
        <strain evidence="2 3">NCTC13635</strain>
    </source>
</reference>
<gene>
    <name evidence="2" type="ORF">NCTC13635_01246</name>
</gene>
<evidence type="ECO:0000313" key="3">
    <source>
        <dbReference type="Proteomes" id="UP000282433"/>
    </source>
</evidence>
<dbReference type="AlphaFoldDB" id="A0A3S4GB48"/>
<accession>A0A3S4GB48</accession>
<evidence type="ECO:0000313" key="2">
    <source>
        <dbReference type="EMBL" id="VEB00364.1"/>
    </source>
</evidence>
<protein>
    <submittedName>
        <fullName evidence="2">4-oxalocrotonate tautomerase</fullName>
    </submittedName>
</protein>
<proteinExistence type="predicted"/>
<dbReference type="SUPFAM" id="SSF55331">
    <property type="entry name" value="Tautomerase/MIF"/>
    <property type="match status" value="1"/>
</dbReference>
<dbReference type="PANTHER" id="PTHR38460">
    <property type="entry name" value="TAUTOMERASE YOLI-RELATED"/>
    <property type="match status" value="1"/>
</dbReference>
<organism evidence="2 3">
    <name type="scientific">Klebsiella pneumoniae</name>
    <dbReference type="NCBI Taxonomy" id="573"/>
    <lineage>
        <taxon>Bacteria</taxon>
        <taxon>Pseudomonadati</taxon>
        <taxon>Pseudomonadota</taxon>
        <taxon>Gammaproteobacteria</taxon>
        <taxon>Enterobacterales</taxon>
        <taxon>Enterobacteriaceae</taxon>
        <taxon>Klebsiella/Raoultella group</taxon>
        <taxon>Klebsiella</taxon>
        <taxon>Klebsiella pneumoniae complex</taxon>
    </lineage>
</organism>